<keyword evidence="5" id="KW-0571">Peptide transport</keyword>
<feature type="transmembrane region" description="Helical" evidence="9">
    <location>
        <begin position="199"/>
        <end position="216"/>
    </location>
</feature>
<protein>
    <submittedName>
        <fullName evidence="11">Peptide/nickel transport system permease protein</fullName>
    </submittedName>
</protein>
<evidence type="ECO:0000313" key="11">
    <source>
        <dbReference type="EMBL" id="SIS96139.1"/>
    </source>
</evidence>
<feature type="domain" description="ABC transmembrane type-1" evidence="10">
    <location>
        <begin position="82"/>
        <end position="272"/>
    </location>
</feature>
<keyword evidence="6" id="KW-0653">Protein transport</keyword>
<accession>A0A1N7ND75</accession>
<dbReference type="InterPro" id="IPR050366">
    <property type="entry name" value="BP-dependent_transpt_permease"/>
</dbReference>
<dbReference type="GO" id="GO:0005886">
    <property type="term" value="C:plasma membrane"/>
    <property type="evidence" value="ECO:0007669"/>
    <property type="project" value="UniProtKB-SubCell"/>
</dbReference>
<name>A0A1N7ND75_9RHOB</name>
<dbReference type="InterPro" id="IPR035906">
    <property type="entry name" value="MetI-like_sf"/>
</dbReference>
<dbReference type="GO" id="GO:0055085">
    <property type="term" value="P:transmembrane transport"/>
    <property type="evidence" value="ECO:0007669"/>
    <property type="project" value="InterPro"/>
</dbReference>
<dbReference type="PANTHER" id="PTHR43386">
    <property type="entry name" value="OLIGOPEPTIDE TRANSPORT SYSTEM PERMEASE PROTEIN APPC"/>
    <property type="match status" value="1"/>
</dbReference>
<dbReference type="Gene3D" id="1.10.3720.10">
    <property type="entry name" value="MetI-like"/>
    <property type="match status" value="1"/>
</dbReference>
<dbReference type="SUPFAM" id="SSF161098">
    <property type="entry name" value="MetI-like"/>
    <property type="match status" value="1"/>
</dbReference>
<comment type="similarity">
    <text evidence="9">Belongs to the binding-protein-dependent transport system permease family.</text>
</comment>
<evidence type="ECO:0000256" key="8">
    <source>
        <dbReference type="ARBA" id="ARBA00023136"/>
    </source>
</evidence>
<dbReference type="InterPro" id="IPR025966">
    <property type="entry name" value="OppC_N"/>
</dbReference>
<evidence type="ECO:0000256" key="3">
    <source>
        <dbReference type="ARBA" id="ARBA00022475"/>
    </source>
</evidence>
<dbReference type="GO" id="GO:0015833">
    <property type="term" value="P:peptide transport"/>
    <property type="evidence" value="ECO:0007669"/>
    <property type="project" value="UniProtKB-KW"/>
</dbReference>
<dbReference type="PROSITE" id="PS50928">
    <property type="entry name" value="ABC_TM1"/>
    <property type="match status" value="1"/>
</dbReference>
<dbReference type="InterPro" id="IPR000515">
    <property type="entry name" value="MetI-like"/>
</dbReference>
<comment type="subcellular location">
    <subcellularLocation>
        <location evidence="1 9">Cell membrane</location>
        <topology evidence="1 9">Multi-pass membrane protein</topology>
    </subcellularLocation>
</comment>
<evidence type="ECO:0000256" key="4">
    <source>
        <dbReference type="ARBA" id="ARBA00022692"/>
    </source>
</evidence>
<evidence type="ECO:0000313" key="12">
    <source>
        <dbReference type="Proteomes" id="UP000186141"/>
    </source>
</evidence>
<feature type="transmembrane region" description="Helical" evidence="9">
    <location>
        <begin position="85"/>
        <end position="110"/>
    </location>
</feature>
<dbReference type="Pfam" id="PF12911">
    <property type="entry name" value="OppC_N"/>
    <property type="match status" value="1"/>
</dbReference>
<dbReference type="STRING" id="1086013.SAMN05421774_103297"/>
<evidence type="ECO:0000256" key="5">
    <source>
        <dbReference type="ARBA" id="ARBA00022856"/>
    </source>
</evidence>
<evidence type="ECO:0000256" key="1">
    <source>
        <dbReference type="ARBA" id="ARBA00004651"/>
    </source>
</evidence>
<keyword evidence="3" id="KW-1003">Cell membrane</keyword>
<dbReference type="PANTHER" id="PTHR43386:SF1">
    <property type="entry name" value="D,D-DIPEPTIDE TRANSPORT SYSTEM PERMEASE PROTEIN DDPC-RELATED"/>
    <property type="match status" value="1"/>
</dbReference>
<dbReference type="AlphaFoldDB" id="A0A1N7ND75"/>
<sequence>MQIIFTFLKAVWKTPTGRFSLIVLGIFVALAIFGPLIAPHDPMVRNYGPDRKLLRLAGPSWDHWLGTTLMGRDIASQMLHGARPALIVGGLTALGTVAIGLNIGLIAGYFGGRIDSILMRITDVFLGLPFLPFIIVVLSLSGRSLTTIVIAMTLVMWRSTARVIRAQVLSLREMPFVAAARITGASDLAILYREVAPNVLPLALVNTAFALAWAIITEASIGFLGFGDPQSITWGSILYDAYASQTMYRAPWWVVPPGIAIMVLVSAVYFAGRAYEEVLNPRLKGI</sequence>
<dbReference type="CDD" id="cd06261">
    <property type="entry name" value="TM_PBP2"/>
    <property type="match status" value="1"/>
</dbReference>
<dbReference type="Proteomes" id="UP000186141">
    <property type="component" value="Unassembled WGS sequence"/>
</dbReference>
<dbReference type="Pfam" id="PF00528">
    <property type="entry name" value="BPD_transp_1"/>
    <property type="match status" value="1"/>
</dbReference>
<dbReference type="RefSeq" id="WP_076530811.1">
    <property type="nucleotide sequence ID" value="NZ_BMEH01000003.1"/>
</dbReference>
<feature type="transmembrane region" description="Helical" evidence="9">
    <location>
        <begin position="130"/>
        <end position="157"/>
    </location>
</feature>
<reference evidence="11 12" key="1">
    <citation type="submission" date="2017-01" db="EMBL/GenBank/DDBJ databases">
        <authorList>
            <person name="Mah S.A."/>
            <person name="Swanson W.J."/>
            <person name="Moy G.W."/>
            <person name="Vacquier V.D."/>
        </authorList>
    </citation>
    <scope>NUCLEOTIDE SEQUENCE [LARGE SCALE GENOMIC DNA]</scope>
    <source>
        <strain evidence="11 12">DSM 26375</strain>
    </source>
</reference>
<dbReference type="GO" id="GO:0015031">
    <property type="term" value="P:protein transport"/>
    <property type="evidence" value="ECO:0007669"/>
    <property type="project" value="UniProtKB-KW"/>
</dbReference>
<keyword evidence="2 9" id="KW-0813">Transport</keyword>
<keyword evidence="4 9" id="KW-0812">Transmembrane</keyword>
<organism evidence="11 12">
    <name type="scientific">Gemmobacter megaterium</name>
    <dbReference type="NCBI Taxonomy" id="1086013"/>
    <lineage>
        <taxon>Bacteria</taxon>
        <taxon>Pseudomonadati</taxon>
        <taxon>Pseudomonadota</taxon>
        <taxon>Alphaproteobacteria</taxon>
        <taxon>Rhodobacterales</taxon>
        <taxon>Paracoccaceae</taxon>
        <taxon>Gemmobacter</taxon>
    </lineage>
</organism>
<dbReference type="OrthoDB" id="9766870at2"/>
<feature type="transmembrane region" description="Helical" evidence="9">
    <location>
        <begin position="252"/>
        <end position="272"/>
    </location>
</feature>
<keyword evidence="7 9" id="KW-1133">Transmembrane helix</keyword>
<evidence type="ECO:0000256" key="6">
    <source>
        <dbReference type="ARBA" id="ARBA00022927"/>
    </source>
</evidence>
<feature type="transmembrane region" description="Helical" evidence="9">
    <location>
        <begin position="19"/>
        <end position="38"/>
    </location>
</feature>
<keyword evidence="12" id="KW-1185">Reference proteome</keyword>
<gene>
    <name evidence="11" type="ORF">SAMN05421774_103297</name>
</gene>
<evidence type="ECO:0000256" key="9">
    <source>
        <dbReference type="RuleBase" id="RU363032"/>
    </source>
</evidence>
<evidence type="ECO:0000256" key="2">
    <source>
        <dbReference type="ARBA" id="ARBA00022448"/>
    </source>
</evidence>
<evidence type="ECO:0000256" key="7">
    <source>
        <dbReference type="ARBA" id="ARBA00022989"/>
    </source>
</evidence>
<dbReference type="EMBL" id="FTOT01000003">
    <property type="protein sequence ID" value="SIS96139.1"/>
    <property type="molecule type" value="Genomic_DNA"/>
</dbReference>
<proteinExistence type="inferred from homology"/>
<keyword evidence="8 9" id="KW-0472">Membrane</keyword>
<evidence type="ECO:0000259" key="10">
    <source>
        <dbReference type="PROSITE" id="PS50928"/>
    </source>
</evidence>